<evidence type="ECO:0000313" key="5">
    <source>
        <dbReference type="Proteomes" id="UP001642406"/>
    </source>
</evidence>
<feature type="domain" description="Molybdenum cofactor sulfurase middle" evidence="3">
    <location>
        <begin position="94"/>
        <end position="201"/>
    </location>
</feature>
<gene>
    <name evidence="4" type="ORF">SBRCBS47491_008127</name>
</gene>
<comment type="caution">
    <text evidence="4">The sequence shown here is derived from an EMBL/GenBank/DDBJ whole genome shotgun (WGS) entry which is preliminary data.</text>
</comment>
<evidence type="ECO:0000256" key="1">
    <source>
        <dbReference type="SAM" id="MobiDB-lite"/>
    </source>
</evidence>
<reference evidence="4 5" key="1">
    <citation type="submission" date="2024-01" db="EMBL/GenBank/DDBJ databases">
        <authorList>
            <person name="Allen C."/>
            <person name="Tagirdzhanova G."/>
        </authorList>
    </citation>
    <scope>NUCLEOTIDE SEQUENCE [LARGE SCALE GENOMIC DNA]</scope>
</reference>
<accession>A0ABP0CJJ1</accession>
<feature type="transmembrane region" description="Helical" evidence="2">
    <location>
        <begin position="28"/>
        <end position="47"/>
    </location>
</feature>
<keyword evidence="2" id="KW-0812">Transmembrane</keyword>
<dbReference type="Proteomes" id="UP001642406">
    <property type="component" value="Unassembled WGS sequence"/>
</dbReference>
<keyword evidence="5" id="KW-1185">Reference proteome</keyword>
<protein>
    <recommendedName>
        <fullName evidence="3">Molybdenum cofactor sulfurase middle domain-containing protein</fullName>
    </recommendedName>
</protein>
<name>A0ABP0CJJ1_9PEZI</name>
<keyword evidence="2" id="KW-0472">Membrane</keyword>
<keyword evidence="2" id="KW-1133">Transmembrane helix</keyword>
<feature type="compositionally biased region" description="Basic and acidic residues" evidence="1">
    <location>
        <begin position="148"/>
        <end position="167"/>
    </location>
</feature>
<proteinExistence type="predicted"/>
<feature type="compositionally biased region" description="Basic residues" evidence="1">
    <location>
        <begin position="76"/>
        <end position="85"/>
    </location>
</feature>
<sequence length="421" mass="46690">MDALDGSLLAPEPSVLFTIVDILLDPSALVVLLATLFGFVLPMLWIYPPVAPPPSDFLNETHSKLGFDSGDETPKKSSKATKRPIKAVDDQTSGQIDSLWVYPVKSCKGIQVSRSRVLPTGLEFDRLFTFAQLRSPFPAPAGTLVKANGRDDSNDKTGEKTGEKSGDEDLETWDAITQRQFPTLASLQVELWRPDVAKVRRAQANMRADDRAERMASMSELYVVVRYPWQAAGWPGRWDWFAAKLLRGWRAEPEVEVVLPVALPAANDTRAQAEAKYGRVQLSSDRNIRALDLSAELPRSLQLYLGKSNPVYLLNKGSMLADMAVGLDNELSESGDKPLRANVVVDGIAAHDEKTWERVSFKPPQASQSLLDEAKFTVLGHQKTESNRGIQLTPLFEDLDKPDLMELTLEVGMSVHVLQRR</sequence>
<evidence type="ECO:0000313" key="4">
    <source>
        <dbReference type="EMBL" id="CAK7232023.1"/>
    </source>
</evidence>
<evidence type="ECO:0000259" key="3">
    <source>
        <dbReference type="Pfam" id="PF03476"/>
    </source>
</evidence>
<dbReference type="EMBL" id="CAWUHC010000100">
    <property type="protein sequence ID" value="CAK7232023.1"/>
    <property type="molecule type" value="Genomic_DNA"/>
</dbReference>
<dbReference type="SUPFAM" id="SSF141673">
    <property type="entry name" value="MOSC N-terminal domain-like"/>
    <property type="match status" value="1"/>
</dbReference>
<organism evidence="4 5">
    <name type="scientific">Sporothrix bragantina</name>
    <dbReference type="NCBI Taxonomy" id="671064"/>
    <lineage>
        <taxon>Eukaryota</taxon>
        <taxon>Fungi</taxon>
        <taxon>Dikarya</taxon>
        <taxon>Ascomycota</taxon>
        <taxon>Pezizomycotina</taxon>
        <taxon>Sordariomycetes</taxon>
        <taxon>Sordariomycetidae</taxon>
        <taxon>Ophiostomatales</taxon>
        <taxon>Ophiostomataceae</taxon>
        <taxon>Sporothrix</taxon>
    </lineage>
</organism>
<feature type="region of interest" description="Disordered" evidence="1">
    <location>
        <begin position="141"/>
        <end position="169"/>
    </location>
</feature>
<evidence type="ECO:0000256" key="2">
    <source>
        <dbReference type="SAM" id="Phobius"/>
    </source>
</evidence>
<dbReference type="InterPro" id="IPR005303">
    <property type="entry name" value="MOCOS_middle"/>
</dbReference>
<dbReference type="Pfam" id="PF03476">
    <property type="entry name" value="MOSC_N"/>
    <property type="match status" value="1"/>
</dbReference>
<feature type="region of interest" description="Disordered" evidence="1">
    <location>
        <begin position="61"/>
        <end position="88"/>
    </location>
</feature>